<feature type="domain" description="SLH" evidence="2">
    <location>
        <begin position="143"/>
        <end position="210"/>
    </location>
</feature>
<name>A0A917FZT7_9BACI</name>
<accession>A0A917FZT7</accession>
<dbReference type="PANTHER" id="PTHR43308:SF5">
    <property type="entry name" value="S-LAYER PROTEIN _ PEPTIDOGLYCAN ENDO-BETA-N-ACETYLGLUCOSAMINIDASE"/>
    <property type="match status" value="1"/>
</dbReference>
<dbReference type="EMBL" id="BMJT01000002">
    <property type="protein sequence ID" value="GGG15843.1"/>
    <property type="molecule type" value="Genomic_DNA"/>
</dbReference>
<proteinExistence type="predicted"/>
<dbReference type="InterPro" id="IPR051465">
    <property type="entry name" value="Cell_Envelope_Struct_Comp"/>
</dbReference>
<dbReference type="RefSeq" id="WP_188613696.1">
    <property type="nucleotide sequence ID" value="NZ_BMJT01000002.1"/>
</dbReference>
<keyword evidence="1" id="KW-0732">Signal</keyword>
<dbReference type="PROSITE" id="PS51272">
    <property type="entry name" value="SLH"/>
    <property type="match status" value="3"/>
</dbReference>
<dbReference type="PANTHER" id="PTHR43308">
    <property type="entry name" value="OUTER MEMBRANE PROTEIN ALPHA-RELATED"/>
    <property type="match status" value="1"/>
</dbReference>
<reference evidence="3" key="1">
    <citation type="journal article" date="2014" name="Int. J. Syst. Evol. Microbiol.">
        <title>Complete genome sequence of Corynebacterium casei LMG S-19264T (=DSM 44701T), isolated from a smear-ripened cheese.</title>
        <authorList>
            <consortium name="US DOE Joint Genome Institute (JGI-PGF)"/>
            <person name="Walter F."/>
            <person name="Albersmeier A."/>
            <person name="Kalinowski J."/>
            <person name="Ruckert C."/>
        </authorList>
    </citation>
    <scope>NUCLEOTIDE SEQUENCE</scope>
    <source>
        <strain evidence="3">CGMCC 1.15760</strain>
    </source>
</reference>
<reference evidence="3" key="2">
    <citation type="submission" date="2020-09" db="EMBL/GenBank/DDBJ databases">
        <authorList>
            <person name="Sun Q."/>
            <person name="Zhou Y."/>
        </authorList>
    </citation>
    <scope>NUCLEOTIDE SEQUENCE</scope>
    <source>
        <strain evidence="3">CGMCC 1.15760</strain>
    </source>
</reference>
<protein>
    <recommendedName>
        <fullName evidence="2">SLH domain-containing protein</fullName>
    </recommendedName>
</protein>
<gene>
    <name evidence="3" type="ORF">GCM10007425_07710</name>
</gene>
<evidence type="ECO:0000313" key="4">
    <source>
        <dbReference type="Proteomes" id="UP000616608"/>
    </source>
</evidence>
<dbReference type="Proteomes" id="UP000616608">
    <property type="component" value="Unassembled WGS sequence"/>
</dbReference>
<feature type="domain" description="SLH" evidence="2">
    <location>
        <begin position="23"/>
        <end position="86"/>
    </location>
</feature>
<evidence type="ECO:0000256" key="1">
    <source>
        <dbReference type="ARBA" id="ARBA00022729"/>
    </source>
</evidence>
<sequence>MKKIGLISMTIVLFLIFCLPIAEASQFKDVPKQHSLQIEIEYLANNQIIKGYQDGNFRPNQLISKKHIAKMMADALDLHKNELKHPNYKDVPRSHPYYEEIASLYTIGIFSDAEYFKPDSYISRAFMAKILAQAFDLKSIADNSVTYEDVSQTHAFYRPVQLVTMNHIAKGYSDNYGVLHFKPHQLLTRAHFSAFLARAITLQTGNFTPNTNYTYYYTTKDDTSIATLSFEKDYSFNLNRETHWQAFSKDEPQGYPTVYLQNSNEWSFGIRNTGIGLFLPYPFTIGLKHDNLSGGYDPSRQEIIETNATITLNDKTYTNVVIVQETYWNYDDNYQPSSLSSDKIYIAPEYGIIAASTHGEMKQLLHHREAY</sequence>
<evidence type="ECO:0000313" key="3">
    <source>
        <dbReference type="EMBL" id="GGG15843.1"/>
    </source>
</evidence>
<dbReference type="InterPro" id="IPR001119">
    <property type="entry name" value="SLH_dom"/>
</dbReference>
<evidence type="ECO:0000259" key="2">
    <source>
        <dbReference type="PROSITE" id="PS51272"/>
    </source>
</evidence>
<keyword evidence="4" id="KW-1185">Reference proteome</keyword>
<feature type="domain" description="SLH" evidence="2">
    <location>
        <begin position="87"/>
        <end position="142"/>
    </location>
</feature>
<organism evidence="3 4">
    <name type="scientific">Lysinibacillus alkalisoli</name>
    <dbReference type="NCBI Taxonomy" id="1911548"/>
    <lineage>
        <taxon>Bacteria</taxon>
        <taxon>Bacillati</taxon>
        <taxon>Bacillota</taxon>
        <taxon>Bacilli</taxon>
        <taxon>Bacillales</taxon>
        <taxon>Bacillaceae</taxon>
        <taxon>Lysinibacillus</taxon>
    </lineage>
</organism>
<dbReference type="Pfam" id="PF00395">
    <property type="entry name" value="SLH"/>
    <property type="match status" value="3"/>
</dbReference>
<comment type="caution">
    <text evidence="3">The sequence shown here is derived from an EMBL/GenBank/DDBJ whole genome shotgun (WGS) entry which is preliminary data.</text>
</comment>
<dbReference type="AlphaFoldDB" id="A0A917FZT7"/>